<accession>A0A8S5TL26</accession>
<reference evidence="1" key="1">
    <citation type="journal article" date="2021" name="Proc. Natl. Acad. Sci. U.S.A.">
        <title>A Catalog of Tens of Thousands of Viruses from Human Metagenomes Reveals Hidden Associations with Chronic Diseases.</title>
        <authorList>
            <person name="Tisza M.J."/>
            <person name="Buck C.B."/>
        </authorList>
    </citation>
    <scope>NUCLEOTIDE SEQUENCE</scope>
    <source>
        <strain evidence="1">CtGkF2</strain>
    </source>
</reference>
<dbReference type="InterPro" id="IPR023292">
    <property type="entry name" value="NTP_PyroPHydrolase-like_dom_sf"/>
</dbReference>
<organism evidence="1">
    <name type="scientific">Siphoviridae sp. ctGkF2</name>
    <dbReference type="NCBI Taxonomy" id="2827823"/>
    <lineage>
        <taxon>Viruses</taxon>
        <taxon>Duplodnaviria</taxon>
        <taxon>Heunggongvirae</taxon>
        <taxon>Uroviricota</taxon>
        <taxon>Caudoviricetes</taxon>
    </lineage>
</organism>
<sequence>MKYTLENVTTDLTPESPYGTCDLCMSTAPYEEVVYHLEDENGKGYFVSGSLIDYDSGATPLPDVENVIHFADWLKDQEVEDEMGYETLRNLIHRYHMIHITTNVHPIDTVAQFMFLAGQLQEDHDTDLNSFVERVDEESMETEEAVYEDDEAGILDGFLDIAYAALTGAVAAAGGPMEARMAWDAVVDANLSKVDGRLGPVRKSASGKVLKPEGFVAPDIQKILDDPDEVYEYERAMAENSASPYKLYLARKGKGRHSVRTEAS</sequence>
<evidence type="ECO:0000313" key="1">
    <source>
        <dbReference type="EMBL" id="DAF64014.1"/>
    </source>
</evidence>
<protein>
    <submittedName>
        <fullName evidence="1">Triphosphate Pyrophosphohydrolase</fullName>
    </submittedName>
</protein>
<dbReference type="Gene3D" id="1.10.3420.10">
    <property type="entry name" value="putative ntp pyrophosphohydrolase like domain"/>
    <property type="match status" value="1"/>
</dbReference>
<proteinExistence type="predicted"/>
<dbReference type="EMBL" id="BK032847">
    <property type="protein sequence ID" value="DAF64014.1"/>
    <property type="molecule type" value="Genomic_DNA"/>
</dbReference>
<name>A0A8S5TL26_9CAUD</name>